<dbReference type="InterPro" id="IPR006104">
    <property type="entry name" value="Glyco_hydro_2_N"/>
</dbReference>
<comment type="caution">
    <text evidence="6">The sequence shown here is derived from an EMBL/GenBank/DDBJ whole genome shotgun (WGS) entry which is preliminary data.</text>
</comment>
<feature type="domain" description="Glycosyl hydrolases family 2 sugar binding" evidence="5">
    <location>
        <begin position="25"/>
        <end position="116"/>
    </location>
</feature>
<name>X1V7W4_9ZZZZ</name>
<organism evidence="6">
    <name type="scientific">marine sediment metagenome</name>
    <dbReference type="NCBI Taxonomy" id="412755"/>
    <lineage>
        <taxon>unclassified sequences</taxon>
        <taxon>metagenomes</taxon>
        <taxon>ecological metagenomes</taxon>
    </lineage>
</organism>
<evidence type="ECO:0000256" key="3">
    <source>
        <dbReference type="ARBA" id="ARBA00023295"/>
    </source>
</evidence>
<comment type="similarity">
    <text evidence="1">Belongs to the glycosyl hydrolase 2 family.</text>
</comment>
<proteinExistence type="inferred from homology"/>
<dbReference type="EMBL" id="BARW01032021">
    <property type="protein sequence ID" value="GAJ08716.1"/>
    <property type="molecule type" value="Genomic_DNA"/>
</dbReference>
<feature type="domain" description="Glycoside hydrolase family 2 immunoglobulin-like beta-sandwich" evidence="4">
    <location>
        <begin position="131"/>
        <end position="234"/>
    </location>
</feature>
<evidence type="ECO:0000313" key="6">
    <source>
        <dbReference type="EMBL" id="GAJ08716.1"/>
    </source>
</evidence>
<dbReference type="InterPro" id="IPR036156">
    <property type="entry name" value="Beta-gal/glucu_dom_sf"/>
</dbReference>
<dbReference type="Pfam" id="PF02837">
    <property type="entry name" value="Glyco_hydro_2_N"/>
    <property type="match status" value="1"/>
</dbReference>
<feature type="non-terminal residue" evidence="6">
    <location>
        <position position="1"/>
    </location>
</feature>
<dbReference type="InterPro" id="IPR013783">
    <property type="entry name" value="Ig-like_fold"/>
</dbReference>
<dbReference type="Gene3D" id="2.60.120.260">
    <property type="entry name" value="Galactose-binding domain-like"/>
    <property type="match status" value="1"/>
</dbReference>
<accession>X1V7W4</accession>
<dbReference type="InterPro" id="IPR008979">
    <property type="entry name" value="Galactose-bd-like_sf"/>
</dbReference>
<protein>
    <recommendedName>
        <fullName evidence="7">Beta-galactosidase</fullName>
    </recommendedName>
</protein>
<sequence length="243" mass="27202">EDIPGTDSPLDSNAVGGIDIGYFVGGTGWYRKKFTIPSELNGKRFNINFEGVYMNADIWLNGEYLGNHPYGYTSFWYDISENLIFGEENIVAVKVRNEGKNSRWYSGSGIYRHVWLSVTEPLYIAPWGTYITTPEVSNPLAQVDVKTKVVNDSDKSMEVALVTIIIDQKGEETAKVETKMQIEAASSLEISQNLAVRSPELWSPESPNLYTAVTEIIDSDSQVFDKVETTFGIRTIEFTVEKG</sequence>
<dbReference type="PANTHER" id="PTHR42732">
    <property type="entry name" value="BETA-GALACTOSIDASE"/>
    <property type="match status" value="1"/>
</dbReference>
<feature type="non-terminal residue" evidence="6">
    <location>
        <position position="243"/>
    </location>
</feature>
<dbReference type="GO" id="GO:0005975">
    <property type="term" value="P:carbohydrate metabolic process"/>
    <property type="evidence" value="ECO:0007669"/>
    <property type="project" value="InterPro"/>
</dbReference>
<dbReference type="PANTHER" id="PTHR42732:SF1">
    <property type="entry name" value="BETA-MANNOSIDASE"/>
    <property type="match status" value="1"/>
</dbReference>
<dbReference type="InterPro" id="IPR051913">
    <property type="entry name" value="GH2_Domain-Containing"/>
</dbReference>
<dbReference type="Gene3D" id="2.60.40.10">
    <property type="entry name" value="Immunoglobulins"/>
    <property type="match status" value="1"/>
</dbReference>
<dbReference type="SUPFAM" id="SSF49785">
    <property type="entry name" value="Galactose-binding domain-like"/>
    <property type="match status" value="1"/>
</dbReference>
<reference evidence="6" key="1">
    <citation type="journal article" date="2014" name="Front. Microbiol.">
        <title>High frequency of phylogenetically diverse reductive dehalogenase-homologous genes in deep subseafloor sedimentary metagenomes.</title>
        <authorList>
            <person name="Kawai M."/>
            <person name="Futagami T."/>
            <person name="Toyoda A."/>
            <person name="Takaki Y."/>
            <person name="Nishi S."/>
            <person name="Hori S."/>
            <person name="Arai W."/>
            <person name="Tsubouchi T."/>
            <person name="Morono Y."/>
            <person name="Uchiyama I."/>
            <person name="Ito T."/>
            <person name="Fujiyama A."/>
            <person name="Inagaki F."/>
            <person name="Takami H."/>
        </authorList>
    </citation>
    <scope>NUCLEOTIDE SEQUENCE</scope>
    <source>
        <strain evidence="6">Expedition CK06-06</strain>
    </source>
</reference>
<dbReference type="AlphaFoldDB" id="X1V7W4"/>
<dbReference type="Pfam" id="PF00703">
    <property type="entry name" value="Glyco_hydro_2"/>
    <property type="match status" value="1"/>
</dbReference>
<keyword evidence="3" id="KW-0326">Glycosidase</keyword>
<evidence type="ECO:0000259" key="4">
    <source>
        <dbReference type="Pfam" id="PF00703"/>
    </source>
</evidence>
<evidence type="ECO:0008006" key="7">
    <source>
        <dbReference type="Google" id="ProtNLM"/>
    </source>
</evidence>
<evidence type="ECO:0000259" key="5">
    <source>
        <dbReference type="Pfam" id="PF02837"/>
    </source>
</evidence>
<evidence type="ECO:0000256" key="2">
    <source>
        <dbReference type="ARBA" id="ARBA00022801"/>
    </source>
</evidence>
<keyword evidence="2" id="KW-0378">Hydrolase</keyword>
<dbReference type="SUPFAM" id="SSF49303">
    <property type="entry name" value="beta-Galactosidase/glucuronidase domain"/>
    <property type="match status" value="1"/>
</dbReference>
<gene>
    <name evidence="6" type="ORF">S12H4_50782</name>
</gene>
<evidence type="ECO:0000256" key="1">
    <source>
        <dbReference type="ARBA" id="ARBA00007401"/>
    </source>
</evidence>
<dbReference type="InterPro" id="IPR006102">
    <property type="entry name" value="Ig-like_GH2"/>
</dbReference>
<dbReference type="GO" id="GO:0004553">
    <property type="term" value="F:hydrolase activity, hydrolyzing O-glycosyl compounds"/>
    <property type="evidence" value="ECO:0007669"/>
    <property type="project" value="InterPro"/>
</dbReference>